<dbReference type="CDD" id="cd24056">
    <property type="entry name" value="ASKHA_NBD_MtPPX1-like"/>
    <property type="match status" value="1"/>
</dbReference>
<dbReference type="GO" id="GO:0016462">
    <property type="term" value="F:pyrophosphatase activity"/>
    <property type="evidence" value="ECO:0007669"/>
    <property type="project" value="TreeGrafter"/>
</dbReference>
<dbReference type="SUPFAM" id="SSF109604">
    <property type="entry name" value="HD-domain/PDEase-like"/>
    <property type="match status" value="1"/>
</dbReference>
<dbReference type="EMBL" id="CP003382">
    <property type="protein sequence ID" value="AFZ66643.1"/>
    <property type="molecule type" value="Genomic_DNA"/>
</dbReference>
<evidence type="ECO:0000259" key="2">
    <source>
        <dbReference type="Pfam" id="PF02541"/>
    </source>
</evidence>
<dbReference type="STRING" id="937777.Deipe_1080"/>
<organism evidence="4 5">
    <name type="scientific">Deinococcus peraridilitoris (strain DSM 19664 / LMG 22246 / CIP 109416 / KR-200)</name>
    <dbReference type="NCBI Taxonomy" id="937777"/>
    <lineage>
        <taxon>Bacteria</taxon>
        <taxon>Thermotogati</taxon>
        <taxon>Deinococcota</taxon>
        <taxon>Deinococci</taxon>
        <taxon>Deinococcales</taxon>
        <taxon>Deinococcaceae</taxon>
        <taxon>Deinococcus</taxon>
    </lineage>
</organism>
<keyword evidence="5" id="KW-1185">Reference proteome</keyword>
<evidence type="ECO:0000313" key="5">
    <source>
        <dbReference type="Proteomes" id="UP000010467"/>
    </source>
</evidence>
<dbReference type="Proteomes" id="UP000010467">
    <property type="component" value="Chromosome"/>
</dbReference>
<dbReference type="Gene3D" id="3.30.420.150">
    <property type="entry name" value="Exopolyphosphatase. Domain 2"/>
    <property type="match status" value="1"/>
</dbReference>
<keyword evidence="1" id="KW-0378">Hydrolase</keyword>
<reference evidence="4" key="1">
    <citation type="submission" date="2012-03" db="EMBL/GenBank/DDBJ databases">
        <title>Complete sequence of chromosome of Deinococcus peraridilitoris DSM 19664.</title>
        <authorList>
            <consortium name="US DOE Joint Genome Institute (JGI-PGF)"/>
            <person name="Lucas S."/>
            <person name="Copeland A."/>
            <person name="Lapidus A."/>
            <person name="Glavina del Rio T."/>
            <person name="Dalin E."/>
            <person name="Tice H."/>
            <person name="Bruce D."/>
            <person name="Goodwin L."/>
            <person name="Pitluck S."/>
            <person name="Peters L."/>
            <person name="Mikhailova N."/>
            <person name="Lu M."/>
            <person name="Kyrpides N."/>
            <person name="Mavromatis K."/>
            <person name="Ivanova N."/>
            <person name="Brettin T."/>
            <person name="Detter J.C."/>
            <person name="Han C."/>
            <person name="Larimer F."/>
            <person name="Land M."/>
            <person name="Hauser L."/>
            <person name="Markowitz V."/>
            <person name="Cheng J.-F."/>
            <person name="Hugenholtz P."/>
            <person name="Woyke T."/>
            <person name="Wu D."/>
            <person name="Pukall R."/>
            <person name="Steenblock K."/>
            <person name="Brambilla E."/>
            <person name="Klenk H.-P."/>
            <person name="Eisen J.A."/>
        </authorList>
    </citation>
    <scope>NUCLEOTIDE SEQUENCE</scope>
    <source>
        <strain evidence="4">DSM 19664</strain>
    </source>
</reference>
<dbReference type="Gene3D" id="3.30.420.40">
    <property type="match status" value="1"/>
</dbReference>
<dbReference type="AlphaFoldDB" id="K9ZYC4"/>
<dbReference type="eggNOG" id="COG0248">
    <property type="taxonomic scope" value="Bacteria"/>
</dbReference>
<dbReference type="PANTHER" id="PTHR30005:SF0">
    <property type="entry name" value="RETROGRADE REGULATION PROTEIN 2"/>
    <property type="match status" value="1"/>
</dbReference>
<dbReference type="InterPro" id="IPR048950">
    <property type="entry name" value="Ppx_GppA_C"/>
</dbReference>
<dbReference type="InterPro" id="IPR030673">
    <property type="entry name" value="PyroPPase_GppA_Ppx"/>
</dbReference>
<evidence type="ECO:0000313" key="4">
    <source>
        <dbReference type="EMBL" id="AFZ66643.1"/>
    </source>
</evidence>
<dbReference type="Pfam" id="PF02541">
    <property type="entry name" value="Ppx-GppA"/>
    <property type="match status" value="1"/>
</dbReference>
<gene>
    <name evidence="4" type="ordered locus">Deipe_1080</name>
</gene>
<dbReference type="KEGG" id="dpd:Deipe_1080"/>
<dbReference type="SUPFAM" id="SSF53067">
    <property type="entry name" value="Actin-like ATPase domain"/>
    <property type="match status" value="2"/>
</dbReference>
<name>K9ZYC4_DEIPD</name>
<dbReference type="InterPro" id="IPR043129">
    <property type="entry name" value="ATPase_NBD"/>
</dbReference>
<dbReference type="PANTHER" id="PTHR30005">
    <property type="entry name" value="EXOPOLYPHOSPHATASE"/>
    <property type="match status" value="1"/>
</dbReference>
<dbReference type="InterPro" id="IPR050273">
    <property type="entry name" value="GppA/Ppx_hydrolase"/>
</dbReference>
<dbReference type="PATRIC" id="fig|937777.3.peg.1085"/>
<feature type="domain" description="Ppx/GppA phosphatase C-terminal" evidence="3">
    <location>
        <begin position="321"/>
        <end position="477"/>
    </location>
</feature>
<dbReference type="PIRSF" id="PIRSF001267">
    <property type="entry name" value="Pyrophosphatase_GppA_Ppx"/>
    <property type="match status" value="1"/>
</dbReference>
<dbReference type="HOGENOM" id="CLU_025908_4_1_0"/>
<feature type="domain" description="Ppx/GppA phosphatase N-terminal" evidence="2">
    <location>
        <begin position="20"/>
        <end position="309"/>
    </location>
</feature>
<dbReference type="Gene3D" id="1.10.3210.10">
    <property type="entry name" value="Hypothetical protein af1432"/>
    <property type="match status" value="1"/>
</dbReference>
<evidence type="ECO:0000256" key="1">
    <source>
        <dbReference type="ARBA" id="ARBA00022801"/>
    </source>
</evidence>
<evidence type="ECO:0000259" key="3">
    <source>
        <dbReference type="Pfam" id="PF21447"/>
    </source>
</evidence>
<dbReference type="InterPro" id="IPR003695">
    <property type="entry name" value="Ppx_GppA_N"/>
</dbReference>
<sequence>MGGMRVAVADVGTNSCHLLIAESRGSGYRILDALKERTRLGEYLSQGRVTEQGYVRLEEALRRFKQLAQSAGCADLRVYATSAMREALNGGEIAERLRTSTGVYPQIISGEREGALTYLGAAHSVEFSGDNLLLDLGGGSLEIARGDEREAHTVVSLPLGSVRMRLAHLQADPPGARAIRELDATVRGALLPHLKTFALREDTRVIGSSGTFEAVAGMLSARAGHGAGALGGPVNGYSFRLEELGALLDDLRKLSSAKRAKFPGLDKTRTDIIVAGLVVLHATLSALGASRVTVSEGALREGMLVEYLAQEAEWEAGLSARQRSVLEVAERFRIDLAHDRQVMTLARDLFSRLEGAGEAFPAEARSLLTAGALLHEIGLIVAQSSHHKHGHYLTRFAGLRGYEPWQVDVVALLVRYHRKSPPKSSHLEFTAISPEHQRLVVRLAAILRVADGLDRSHTQGAGITALGKHGKNWTLQVTNATELDLHGAREKRDMWESAFGPLHIEG</sequence>
<accession>K9ZYC4</accession>
<proteinExistence type="predicted"/>
<dbReference type="Pfam" id="PF21447">
    <property type="entry name" value="Ppx-GppA_III"/>
    <property type="match status" value="1"/>
</dbReference>
<protein>
    <submittedName>
        <fullName evidence="4">Exopolyphosphatase</fullName>
    </submittedName>
</protein>